<dbReference type="AlphaFoldDB" id="A0A7X9RIP9"/>
<dbReference type="InterPro" id="IPR011990">
    <property type="entry name" value="TPR-like_helical_dom_sf"/>
</dbReference>
<dbReference type="RefSeq" id="WP_168965139.1">
    <property type="nucleotide sequence ID" value="NZ_JABAFR010000009.1"/>
</dbReference>
<protein>
    <submittedName>
        <fullName evidence="3">Helix-turn-helix transcriptional regulator</fullName>
    </submittedName>
</protein>
<dbReference type="InterPro" id="IPR001387">
    <property type="entry name" value="Cro/C1-type_HTH"/>
</dbReference>
<keyword evidence="1" id="KW-0238">DNA-binding</keyword>
<dbReference type="InterPro" id="IPR010982">
    <property type="entry name" value="Lambda_DNA-bd_dom_sf"/>
</dbReference>
<dbReference type="CDD" id="cd00093">
    <property type="entry name" value="HTH_XRE"/>
    <property type="match status" value="1"/>
</dbReference>
<evidence type="ECO:0000313" key="3">
    <source>
        <dbReference type="EMBL" id="NME44243.1"/>
    </source>
</evidence>
<dbReference type="PANTHER" id="PTHR46558">
    <property type="entry name" value="TRACRIPTIONAL REGULATORY PROTEIN-RELATED-RELATED"/>
    <property type="match status" value="1"/>
</dbReference>
<dbReference type="GO" id="GO:0003677">
    <property type="term" value="F:DNA binding"/>
    <property type="evidence" value="ECO:0007669"/>
    <property type="project" value="UniProtKB-KW"/>
</dbReference>
<organism evidence="3 4">
    <name type="scientific">Faecalicoccus pleomorphus</name>
    <dbReference type="NCBI Taxonomy" id="1323"/>
    <lineage>
        <taxon>Bacteria</taxon>
        <taxon>Bacillati</taxon>
        <taxon>Bacillota</taxon>
        <taxon>Erysipelotrichia</taxon>
        <taxon>Erysipelotrichales</taxon>
        <taxon>Erysipelotrichaceae</taxon>
        <taxon>Faecalicoccus</taxon>
    </lineage>
</organism>
<name>A0A7X9RIP9_9FIRM</name>
<evidence type="ECO:0000313" key="4">
    <source>
        <dbReference type="Proteomes" id="UP000540014"/>
    </source>
</evidence>
<dbReference type="EMBL" id="JABAFR010000009">
    <property type="protein sequence ID" value="NME44243.1"/>
    <property type="molecule type" value="Genomic_DNA"/>
</dbReference>
<dbReference type="PANTHER" id="PTHR46558:SF11">
    <property type="entry name" value="HTH-TYPE TRANSCRIPTIONAL REGULATOR XRE"/>
    <property type="match status" value="1"/>
</dbReference>
<dbReference type="PROSITE" id="PS50943">
    <property type="entry name" value="HTH_CROC1"/>
    <property type="match status" value="1"/>
</dbReference>
<dbReference type="SMART" id="SM00530">
    <property type="entry name" value="HTH_XRE"/>
    <property type="match status" value="1"/>
</dbReference>
<dbReference type="SUPFAM" id="SSF48452">
    <property type="entry name" value="TPR-like"/>
    <property type="match status" value="1"/>
</dbReference>
<comment type="caution">
    <text evidence="3">The sequence shown here is derived from an EMBL/GenBank/DDBJ whole genome shotgun (WGS) entry which is preliminary data.</text>
</comment>
<gene>
    <name evidence="3" type="ORF">HF861_05010</name>
</gene>
<dbReference type="Pfam" id="PF01381">
    <property type="entry name" value="HTH_3"/>
    <property type="match status" value="1"/>
</dbReference>
<evidence type="ECO:0000259" key="2">
    <source>
        <dbReference type="PROSITE" id="PS50943"/>
    </source>
</evidence>
<dbReference type="SUPFAM" id="SSF47413">
    <property type="entry name" value="lambda repressor-like DNA-binding domains"/>
    <property type="match status" value="1"/>
</dbReference>
<dbReference type="Gene3D" id="1.10.260.40">
    <property type="entry name" value="lambda repressor-like DNA-binding domains"/>
    <property type="match status" value="1"/>
</dbReference>
<feature type="domain" description="HTH cro/C1-type" evidence="2">
    <location>
        <begin position="10"/>
        <end position="64"/>
    </location>
</feature>
<reference evidence="3 4" key="1">
    <citation type="submission" date="2020-04" db="EMBL/GenBank/DDBJ databases">
        <authorList>
            <person name="Hitch T.C.A."/>
            <person name="Wylensek D."/>
            <person name="Clavel T."/>
        </authorList>
    </citation>
    <scope>NUCLEOTIDE SEQUENCE [LARGE SCALE GENOMIC DNA]</scope>
    <source>
        <strain evidence="3 4">BSM-383-APC-22F</strain>
    </source>
</reference>
<dbReference type="Gene3D" id="1.25.40.10">
    <property type="entry name" value="Tetratricopeptide repeat domain"/>
    <property type="match status" value="1"/>
</dbReference>
<accession>A0A7X9RIP9</accession>
<proteinExistence type="predicted"/>
<sequence>MERIAVGKILQGLRKAKGITQEQLSEVLGVSTAAISKWENEQMYPDISYFPILARFFNVSIDCLFGFTNDLSEQEYKDNLNECVGLFKTGNYEKGLEKIKHLTYLFPTNDRLRVNLTSAVIPYLALAENQNLRREIALNLVELCQVCADKELQVQKHFILAHLFMLTGQYQEAATDTIIMRNNAFKDNVDISNGLMLKAEIPNTIDRINSSIEILSAQIIYELRNKISYLQKENNLEDALALLMKQVSLVELLELDRSYNYMLYMNIAYLCCRLGKLNEAQQATEKFVGLFYENPIASDILYQICRTGFQSAEFSKIKDTQEFKSLQSIFGRK</sequence>
<evidence type="ECO:0000256" key="1">
    <source>
        <dbReference type="ARBA" id="ARBA00023125"/>
    </source>
</evidence>
<dbReference type="Proteomes" id="UP000540014">
    <property type="component" value="Unassembled WGS sequence"/>
</dbReference>